<proteinExistence type="predicted"/>
<dbReference type="InterPro" id="IPR010441">
    <property type="entry name" value="CH_2"/>
</dbReference>
<evidence type="ECO:0000313" key="3">
    <source>
        <dbReference type="Proteomes" id="UP000285060"/>
    </source>
</evidence>
<dbReference type="PROSITE" id="PS50021">
    <property type="entry name" value="CH"/>
    <property type="match status" value="1"/>
</dbReference>
<keyword evidence="3" id="KW-1185">Reference proteome</keyword>
<dbReference type="SUPFAM" id="SSF47576">
    <property type="entry name" value="Calponin-homology domain, CH-domain"/>
    <property type="match status" value="1"/>
</dbReference>
<dbReference type="InterPro" id="IPR036872">
    <property type="entry name" value="CH_dom_sf"/>
</dbReference>
<dbReference type="GO" id="GO:0005737">
    <property type="term" value="C:cytoplasm"/>
    <property type="evidence" value="ECO:0007669"/>
    <property type="project" value="UniProtKB-ARBA"/>
</dbReference>
<dbReference type="VEuPathDB" id="FungiDB:H310_00694"/>
<dbReference type="Pfam" id="PF06294">
    <property type="entry name" value="CH_2"/>
    <property type="match status" value="1"/>
</dbReference>
<protein>
    <recommendedName>
        <fullName evidence="1">Calponin-homology (CH) domain-containing protein</fullName>
    </recommendedName>
</protein>
<dbReference type="InterPro" id="IPR001715">
    <property type="entry name" value="CH_dom"/>
</dbReference>
<feature type="domain" description="Calponin-homology (CH)" evidence="1">
    <location>
        <begin position="23"/>
        <end position="127"/>
    </location>
</feature>
<dbReference type="PANTHER" id="PTHR14919">
    <property type="entry name" value="KPL2-RELATED"/>
    <property type="match status" value="1"/>
</dbReference>
<gene>
    <name evidence="2" type="ORF">DYB32_003436</name>
</gene>
<dbReference type="Proteomes" id="UP000285060">
    <property type="component" value="Unassembled WGS sequence"/>
</dbReference>
<comment type="caution">
    <text evidence="2">The sequence shown here is derived from an EMBL/GenBank/DDBJ whole genome shotgun (WGS) entry which is preliminary data.</text>
</comment>
<dbReference type="InterPro" id="IPR052634">
    <property type="entry name" value="Sperm_flagellar-bone_growth"/>
</dbReference>
<dbReference type="PANTHER" id="PTHR14919:SF0">
    <property type="entry name" value="SPERM FLAGELLAR PROTEIN 2"/>
    <property type="match status" value="1"/>
</dbReference>
<name>A0A418B0S0_9STRA</name>
<organism evidence="2 3">
    <name type="scientific">Aphanomyces invadans</name>
    <dbReference type="NCBI Taxonomy" id="157072"/>
    <lineage>
        <taxon>Eukaryota</taxon>
        <taxon>Sar</taxon>
        <taxon>Stramenopiles</taxon>
        <taxon>Oomycota</taxon>
        <taxon>Saprolegniomycetes</taxon>
        <taxon>Saprolegniales</taxon>
        <taxon>Verrucalvaceae</taxon>
        <taxon>Aphanomyces</taxon>
    </lineage>
</organism>
<dbReference type="EMBL" id="QUSY01000209">
    <property type="protein sequence ID" value="RHY31505.1"/>
    <property type="molecule type" value="Genomic_DNA"/>
</dbReference>
<reference evidence="2 3" key="1">
    <citation type="submission" date="2018-08" db="EMBL/GenBank/DDBJ databases">
        <title>Aphanomyces genome sequencing and annotation.</title>
        <authorList>
            <person name="Minardi D."/>
            <person name="Oidtmann B."/>
            <person name="Van Der Giezen M."/>
            <person name="Studholme D.J."/>
        </authorList>
    </citation>
    <scope>NUCLEOTIDE SEQUENCE [LARGE SCALE GENOMIC DNA]</scope>
    <source>
        <strain evidence="2 3">NJM0002</strain>
    </source>
</reference>
<sequence length="146" mass="16637">MNTGRLRNRQQNKRIGISPGRVGDMSSLLLKWLNEDVQLSQHVECFESDFASGYLLGEILHRSNQQHNFSDFVPSETADAKIVNFSLLEPTMRSLGIKFDAVTATNVMNQQAGVAAKLLYQIKVGRYAFFCAWSDRHESLWDSRRL</sequence>
<dbReference type="AlphaFoldDB" id="A0A418B0S0"/>
<dbReference type="Gene3D" id="1.10.418.10">
    <property type="entry name" value="Calponin-like domain"/>
    <property type="match status" value="1"/>
</dbReference>
<evidence type="ECO:0000313" key="2">
    <source>
        <dbReference type="EMBL" id="RHY31505.1"/>
    </source>
</evidence>
<evidence type="ECO:0000259" key="1">
    <source>
        <dbReference type="PROSITE" id="PS50021"/>
    </source>
</evidence>
<accession>A0A418B0S0</accession>